<feature type="compositionally biased region" description="Low complexity" evidence="1">
    <location>
        <begin position="779"/>
        <end position="798"/>
    </location>
</feature>
<organism evidence="2 3">
    <name type="scientific">Batillaria attramentaria</name>
    <dbReference type="NCBI Taxonomy" id="370345"/>
    <lineage>
        <taxon>Eukaryota</taxon>
        <taxon>Metazoa</taxon>
        <taxon>Spiralia</taxon>
        <taxon>Lophotrochozoa</taxon>
        <taxon>Mollusca</taxon>
        <taxon>Gastropoda</taxon>
        <taxon>Caenogastropoda</taxon>
        <taxon>Sorbeoconcha</taxon>
        <taxon>Cerithioidea</taxon>
        <taxon>Batillariidae</taxon>
        <taxon>Batillaria</taxon>
    </lineage>
</organism>
<gene>
    <name evidence="2" type="ORF">BaRGS_00040197</name>
</gene>
<proteinExistence type="predicted"/>
<evidence type="ECO:0000313" key="2">
    <source>
        <dbReference type="EMBL" id="KAK7447339.1"/>
    </source>
</evidence>
<dbReference type="AlphaFoldDB" id="A0ABD0J174"/>
<comment type="caution">
    <text evidence="2">The sequence shown here is derived from an EMBL/GenBank/DDBJ whole genome shotgun (WGS) entry which is preliminary data.</text>
</comment>
<feature type="region of interest" description="Disordered" evidence="1">
    <location>
        <begin position="776"/>
        <end position="798"/>
    </location>
</feature>
<evidence type="ECO:0000256" key="1">
    <source>
        <dbReference type="SAM" id="MobiDB-lite"/>
    </source>
</evidence>
<accession>A0ABD0J174</accession>
<dbReference type="EMBL" id="JACVVK020000772">
    <property type="protein sequence ID" value="KAK7447339.1"/>
    <property type="molecule type" value="Genomic_DNA"/>
</dbReference>
<dbReference type="Proteomes" id="UP001519460">
    <property type="component" value="Unassembled WGS sequence"/>
</dbReference>
<keyword evidence="3" id="KW-1185">Reference proteome</keyword>
<dbReference type="InterPro" id="IPR043136">
    <property type="entry name" value="B30.2/SPRY_sf"/>
</dbReference>
<sequence length="798" mass="88773">MSLFRCAGDIIFDNVEPLPGQICNVRLKQFSETCNFLQHLSPLTPEHPYFFAQIRALAPFSKITLGIAGPDIAEDAHPGNWISSVGYQSDNGTCCSSHRRLANTEGEKFGIGDVFDILHCHLPKKWIPSGYKYSEKNMLHWIRPPYVIYDMENNQFVYDAKEPEAIIQSPLPLSTEIQHFEVIIKEVSNAGGGPAIALATCSPLIPSPSCSLSKDYLRFLPEGNNVKVKVGQRLGWGVHYSKAARSQPNFDPRAEQLILCFVTLDTNIVHMQMIVQPPGGFFPLVVLKQWASRVSIDMETNPRPVGLISALDEQFAKVQKGAEKIIAEDRLARAVQQKMFRCSSDVEVSVAGPYCRVRLPATAKGIHLLQFLSPLTPTNSYFFCQIRQLNEDSAVSVGVAPKDIPLNRHPGKFRPSVGWHSRLGKLFRNDRSDGNLAGHRYMRGDCIGVEMEAFATEMSVALFSRNFRPVGTCYYTQKDRSQFLPTIGLCGNGYEIQVDVCWQNMNGGPPIFSVVNLEDWCLPPGAVVDSANNTVTVKEHTSPAAIQAPYSLNKGYNHFEICLVDDFGPEQPPPAIVLSTATPLDPPPLSHFKLDFLRFWAVNEASCAVRRGDLVGWGVLYLDDSLHHDEEQLVVCYLTVNRKVLLVRVMFQPPGGFYPLVILPQGVNRVQMEFGATVIKEHPITEDDVKILLHDTQKMIAEENEAIAQGRDPHELHFEESLLFRPLPSANRADEQNSGSMAKVKDTRVDHTGKTNKMATVVTELMLAKSRSKASLVKSQSTVSSQSDQSQSRSCVIL</sequence>
<dbReference type="Gene3D" id="2.60.120.920">
    <property type="match status" value="2"/>
</dbReference>
<protein>
    <submittedName>
        <fullName evidence="2">Uncharacterized protein</fullName>
    </submittedName>
</protein>
<name>A0ABD0J174_9CAEN</name>
<reference evidence="2 3" key="1">
    <citation type="journal article" date="2023" name="Sci. Data">
        <title>Genome assembly of the Korean intertidal mud-creeper Batillaria attramentaria.</title>
        <authorList>
            <person name="Patra A.K."/>
            <person name="Ho P.T."/>
            <person name="Jun S."/>
            <person name="Lee S.J."/>
            <person name="Kim Y."/>
            <person name="Won Y.J."/>
        </authorList>
    </citation>
    <scope>NUCLEOTIDE SEQUENCE [LARGE SCALE GENOMIC DNA]</scope>
    <source>
        <strain evidence="2">Wonlab-2016</strain>
    </source>
</reference>
<evidence type="ECO:0000313" key="3">
    <source>
        <dbReference type="Proteomes" id="UP001519460"/>
    </source>
</evidence>